<dbReference type="Proteomes" id="UP001154282">
    <property type="component" value="Unassembled WGS sequence"/>
</dbReference>
<organism evidence="2 3">
    <name type="scientific">Linum tenue</name>
    <dbReference type="NCBI Taxonomy" id="586396"/>
    <lineage>
        <taxon>Eukaryota</taxon>
        <taxon>Viridiplantae</taxon>
        <taxon>Streptophyta</taxon>
        <taxon>Embryophyta</taxon>
        <taxon>Tracheophyta</taxon>
        <taxon>Spermatophyta</taxon>
        <taxon>Magnoliopsida</taxon>
        <taxon>eudicotyledons</taxon>
        <taxon>Gunneridae</taxon>
        <taxon>Pentapetalae</taxon>
        <taxon>rosids</taxon>
        <taxon>fabids</taxon>
        <taxon>Malpighiales</taxon>
        <taxon>Linaceae</taxon>
        <taxon>Linum</taxon>
    </lineage>
</organism>
<gene>
    <name evidence="2" type="ORF">LITE_LOCUS13747</name>
</gene>
<evidence type="ECO:0000313" key="3">
    <source>
        <dbReference type="Proteomes" id="UP001154282"/>
    </source>
</evidence>
<dbReference type="PANTHER" id="PTHR35546">
    <property type="entry name" value="F-BOX PROTEIN INTERACTION DOMAIN PROTEIN-RELATED"/>
    <property type="match status" value="1"/>
</dbReference>
<dbReference type="SUPFAM" id="SSF81383">
    <property type="entry name" value="F-box domain"/>
    <property type="match status" value="1"/>
</dbReference>
<dbReference type="AlphaFoldDB" id="A0AAV0JG73"/>
<dbReference type="InterPro" id="IPR055290">
    <property type="entry name" value="At3g26010-like"/>
</dbReference>
<name>A0AAV0JG73_9ROSI</name>
<dbReference type="Pfam" id="PF12937">
    <property type="entry name" value="F-box-like"/>
    <property type="match status" value="1"/>
</dbReference>
<proteinExistence type="predicted"/>
<keyword evidence="3" id="KW-1185">Reference proteome</keyword>
<dbReference type="CDD" id="cd22157">
    <property type="entry name" value="F-box_AtFBW1-like"/>
    <property type="match status" value="1"/>
</dbReference>
<feature type="domain" description="F-box" evidence="1">
    <location>
        <begin position="1"/>
        <end position="44"/>
    </location>
</feature>
<dbReference type="EMBL" id="CAMGYJ010000004">
    <property type="protein sequence ID" value="CAI0407908.1"/>
    <property type="molecule type" value="Genomic_DNA"/>
</dbReference>
<dbReference type="PANTHER" id="PTHR35546:SF128">
    <property type="entry name" value="F-BOX ASSOCIATED DOMAIN-CONTAINING PROTEIN"/>
    <property type="match status" value="1"/>
</dbReference>
<dbReference type="SMART" id="SM00256">
    <property type="entry name" value="FBOX"/>
    <property type="match status" value="1"/>
</dbReference>
<dbReference type="Gene3D" id="1.20.1280.50">
    <property type="match status" value="1"/>
</dbReference>
<dbReference type="InterPro" id="IPR001810">
    <property type="entry name" value="F-box_dom"/>
</dbReference>
<evidence type="ECO:0000259" key="1">
    <source>
        <dbReference type="PROSITE" id="PS50181"/>
    </source>
</evidence>
<accession>A0AAV0JG73</accession>
<protein>
    <recommendedName>
        <fullName evidence="1">F-box domain-containing protein</fullName>
    </recommendedName>
</protein>
<comment type="caution">
    <text evidence="2">The sequence shown here is derived from an EMBL/GenBank/DDBJ whole genome shotgun (WGS) entry which is preliminary data.</text>
</comment>
<dbReference type="InterPro" id="IPR036047">
    <property type="entry name" value="F-box-like_dom_sf"/>
</dbReference>
<reference evidence="2" key="1">
    <citation type="submission" date="2022-08" db="EMBL/GenBank/DDBJ databases">
        <authorList>
            <person name="Gutierrez-Valencia J."/>
        </authorList>
    </citation>
    <scope>NUCLEOTIDE SEQUENCE</scope>
</reference>
<sequence length="368" mass="42425">MTQLQDDLLVEILARLPDARSAFRCRSVCKRWRSLISDPLFRRRFVSHKQSSGGEQSLVLSSHDAQSVTMSFLPVPDDLRPYFSVLSSCEDLVLCGFDVSKKSVRRTFFVCNPFTKQWVALPLAPAADRQAEKDCPLSTVIVCQSDGKGRALIDRFRVVCFSGSGHAPDVDLFCSESGEWAKYALDPNRCLKNKRLQLREQLLAFNAEWFLTTAWFNGKLHWQTIVGHKIAVWDPFRPESPPTFIYGELVDLDQVWISQGALYMVNFTQFLYVWRLEERDGDITGRKLYASVLLKACKFVGSNSEKYSHLKWKLHGVCALHPNDPDIVFLEFYHRELCTRRQLCTRRELCTHRVLFSLNIRTCGKHNY</sequence>
<evidence type="ECO:0000313" key="2">
    <source>
        <dbReference type="EMBL" id="CAI0407908.1"/>
    </source>
</evidence>
<dbReference type="PROSITE" id="PS50181">
    <property type="entry name" value="FBOX"/>
    <property type="match status" value="1"/>
</dbReference>